<accession>A0ABV3RAF3</accession>
<proteinExistence type="predicted"/>
<dbReference type="InterPro" id="IPR011723">
    <property type="entry name" value="Znf/thioredoxin_put"/>
</dbReference>
<evidence type="ECO:0000313" key="5">
    <source>
        <dbReference type="Proteomes" id="UP001556118"/>
    </source>
</evidence>
<keyword evidence="5" id="KW-1185">Reference proteome</keyword>
<feature type="domain" description="Zinc finger/thioredoxin putative" evidence="3">
    <location>
        <begin position="1"/>
        <end position="36"/>
    </location>
</feature>
<keyword evidence="2" id="KW-0812">Transmembrane</keyword>
<dbReference type="RefSeq" id="WP_367772045.1">
    <property type="nucleotide sequence ID" value="NZ_JBFNXR010000021.1"/>
</dbReference>
<keyword evidence="2" id="KW-0472">Membrane</keyword>
<name>A0ABV3RAF3_9SPHN</name>
<reference evidence="4 5" key="1">
    <citation type="submission" date="2024-06" db="EMBL/GenBank/DDBJ databases">
        <title>Novosphingobium rhizovicinus M1R2S20.</title>
        <authorList>
            <person name="Sun J.-Q."/>
        </authorList>
    </citation>
    <scope>NUCLEOTIDE SEQUENCE [LARGE SCALE GENOMIC DNA]</scope>
    <source>
        <strain evidence="4 5">M1R2S20</strain>
    </source>
</reference>
<evidence type="ECO:0000256" key="2">
    <source>
        <dbReference type="SAM" id="Phobius"/>
    </source>
</evidence>
<evidence type="ECO:0000313" key="4">
    <source>
        <dbReference type="EMBL" id="MEW9855056.1"/>
    </source>
</evidence>
<feature type="compositionally biased region" description="Low complexity" evidence="1">
    <location>
        <begin position="44"/>
        <end position="68"/>
    </location>
</feature>
<feature type="region of interest" description="Disordered" evidence="1">
    <location>
        <begin position="44"/>
        <end position="137"/>
    </location>
</feature>
<keyword evidence="2" id="KW-1133">Transmembrane helix</keyword>
<dbReference type="Pfam" id="PF13717">
    <property type="entry name" value="Zn_ribbon_4"/>
    <property type="match status" value="1"/>
</dbReference>
<gene>
    <name evidence="4" type="ORF">ABUH87_07660</name>
</gene>
<evidence type="ECO:0000259" key="3">
    <source>
        <dbReference type="Pfam" id="PF13717"/>
    </source>
</evidence>
<dbReference type="NCBIfam" id="TIGR02098">
    <property type="entry name" value="MJ0042_CXXC"/>
    <property type="match status" value="1"/>
</dbReference>
<sequence>MIIACPACATRYAVPDSAIGVDGRTVRCAKCRHSWFQEGPEAALAEAGAASDEAASATAAPPATADMAPRQEPPSPRAADIAEPAAGTGTRGRDKPSASEAPAPERDPPPPSPGKYYDDTAGGHFSDEGPSRFDFAPPFRPRRNWAKIGMMGAVVFAVITLSLAALVAWAGLPDWVPVARPTFAQAQQDLVLDFPAKRQDRRTLPNGTEYFGASGTVTNIGGESRYVPTILIVLRDARDRIVYSWEVVPPKRELAPGEAVTINEAVTDVPKAAKSAEIGWKPN</sequence>
<comment type="caution">
    <text evidence="4">The sequence shown here is derived from an EMBL/GenBank/DDBJ whole genome shotgun (WGS) entry which is preliminary data.</text>
</comment>
<protein>
    <submittedName>
        <fullName evidence="4">Zinc-ribbon domain-containing protein</fullName>
    </submittedName>
</protein>
<dbReference type="EMBL" id="JBFNXR010000021">
    <property type="protein sequence ID" value="MEW9855056.1"/>
    <property type="molecule type" value="Genomic_DNA"/>
</dbReference>
<organism evidence="4 5">
    <name type="scientific">Novosphingobium rhizovicinum</name>
    <dbReference type="NCBI Taxonomy" id="3228928"/>
    <lineage>
        <taxon>Bacteria</taxon>
        <taxon>Pseudomonadati</taxon>
        <taxon>Pseudomonadota</taxon>
        <taxon>Alphaproteobacteria</taxon>
        <taxon>Sphingomonadales</taxon>
        <taxon>Sphingomonadaceae</taxon>
        <taxon>Novosphingobium</taxon>
    </lineage>
</organism>
<dbReference type="Proteomes" id="UP001556118">
    <property type="component" value="Unassembled WGS sequence"/>
</dbReference>
<feature type="compositionally biased region" description="Basic and acidic residues" evidence="1">
    <location>
        <begin position="91"/>
        <end position="108"/>
    </location>
</feature>
<evidence type="ECO:0000256" key="1">
    <source>
        <dbReference type="SAM" id="MobiDB-lite"/>
    </source>
</evidence>
<feature type="transmembrane region" description="Helical" evidence="2">
    <location>
        <begin position="148"/>
        <end position="172"/>
    </location>
</feature>